<feature type="transmembrane region" description="Helical" evidence="6">
    <location>
        <begin position="84"/>
        <end position="107"/>
    </location>
</feature>
<proteinExistence type="inferred from homology"/>
<dbReference type="AlphaFoldDB" id="A0A2K9IVA2"/>
<reference evidence="8" key="1">
    <citation type="submission" date="2016-11" db="EMBL/GenBank/DDBJ databases">
        <title>Complete genome sequence of Virgibacillus pantothenticus 21D, a halophilic bacterium isolated from the deep hypersaline anoxic basin Discovery in the Mediterranean Sea.</title>
        <authorList>
            <person name="Zeaiter Z."/>
            <person name="Booth J.M."/>
            <person name="Prosdocimi E.M."/>
            <person name="Mapelli F."/>
            <person name="Fusi M."/>
            <person name="Daffonchio D."/>
            <person name="Borin S."/>
            <person name="Crotti E."/>
        </authorList>
    </citation>
    <scope>NUCLEOTIDE SEQUENCE [LARGE SCALE GENOMIC DNA]</scope>
    <source>
        <strain evidence="8">21D</strain>
    </source>
</reference>
<evidence type="ECO:0000256" key="3">
    <source>
        <dbReference type="ARBA" id="ARBA00022692"/>
    </source>
</evidence>
<evidence type="ECO:0000256" key="4">
    <source>
        <dbReference type="ARBA" id="ARBA00022989"/>
    </source>
</evidence>
<evidence type="ECO:0000256" key="6">
    <source>
        <dbReference type="RuleBase" id="RU363041"/>
    </source>
</evidence>
<evidence type="ECO:0000256" key="5">
    <source>
        <dbReference type="ARBA" id="ARBA00023136"/>
    </source>
</evidence>
<keyword evidence="5 6" id="KW-0472">Membrane</keyword>
<evidence type="ECO:0000313" key="7">
    <source>
        <dbReference type="EMBL" id="AUJ23677.1"/>
    </source>
</evidence>
<dbReference type="Pfam" id="PF01925">
    <property type="entry name" value="TauE"/>
    <property type="match status" value="1"/>
</dbReference>
<keyword evidence="3 6" id="KW-0812">Transmembrane</keyword>
<sequence>MTHNLESEMMIIFIIYFLIGLIACTAGAMAGLGGGIIIKPLLDMLGHYDLSTIGILSAATVFSMSVVSLVKVRNSSLHINWRNSLFIAIGSIAGGFMGKGIFNYFVIHSGLSMVIGIIQSILLAILLIIIFIFMKYNHRIKTYQVQNRALILFVGLILGLLSAFLGIGGGPLNVALLVYIFSMNTKDASINSIFIIFFSQLSSLILVATSTGFAPYDLSMIWFMVPGGILGGMIGSSLVKKISTSVVERIFNITLLIIILITIYNIVMELV</sequence>
<feature type="transmembrane region" description="Helical" evidence="6">
    <location>
        <begin position="50"/>
        <end position="72"/>
    </location>
</feature>
<feature type="transmembrane region" description="Helical" evidence="6">
    <location>
        <begin position="250"/>
        <end position="267"/>
    </location>
</feature>
<dbReference type="InterPro" id="IPR002781">
    <property type="entry name" value="TM_pro_TauE-like"/>
</dbReference>
<evidence type="ECO:0000256" key="1">
    <source>
        <dbReference type="ARBA" id="ARBA00004141"/>
    </source>
</evidence>
<gene>
    <name evidence="7" type="ORF">A21D_00564</name>
</gene>
<dbReference type="Proteomes" id="UP000234237">
    <property type="component" value="Chromosome"/>
</dbReference>
<feature type="transmembrane region" description="Helical" evidence="6">
    <location>
        <begin position="12"/>
        <end position="38"/>
    </location>
</feature>
<dbReference type="EMBL" id="CP018622">
    <property type="protein sequence ID" value="AUJ23677.1"/>
    <property type="molecule type" value="Genomic_DNA"/>
</dbReference>
<dbReference type="InterPro" id="IPR051598">
    <property type="entry name" value="TSUP/Inactive_protease-like"/>
</dbReference>
<accession>A0A2K9IVA2</accession>
<name>A0A2K9IVA2_9BACI</name>
<evidence type="ECO:0000313" key="8">
    <source>
        <dbReference type="Proteomes" id="UP000234237"/>
    </source>
</evidence>
<feature type="transmembrane region" description="Helical" evidence="6">
    <location>
        <begin position="149"/>
        <end position="182"/>
    </location>
</feature>
<keyword evidence="6" id="KW-1003">Cell membrane</keyword>
<dbReference type="GO" id="GO:0005886">
    <property type="term" value="C:plasma membrane"/>
    <property type="evidence" value="ECO:0007669"/>
    <property type="project" value="UniProtKB-SubCell"/>
</dbReference>
<comment type="similarity">
    <text evidence="2 6">Belongs to the 4-toluene sulfonate uptake permease (TSUP) (TC 2.A.102) family.</text>
</comment>
<dbReference type="PANTHER" id="PTHR43701">
    <property type="entry name" value="MEMBRANE TRANSPORTER PROTEIN MJ0441-RELATED"/>
    <property type="match status" value="1"/>
</dbReference>
<protein>
    <recommendedName>
        <fullName evidence="6">Probable membrane transporter protein</fullName>
    </recommendedName>
</protein>
<organism evidence="7 8">
    <name type="scientific">Virgibacillus dokdonensis</name>
    <dbReference type="NCBI Taxonomy" id="302167"/>
    <lineage>
        <taxon>Bacteria</taxon>
        <taxon>Bacillati</taxon>
        <taxon>Bacillota</taxon>
        <taxon>Bacilli</taxon>
        <taxon>Bacillales</taxon>
        <taxon>Bacillaceae</taxon>
        <taxon>Virgibacillus</taxon>
    </lineage>
</organism>
<dbReference type="PANTHER" id="PTHR43701:SF2">
    <property type="entry name" value="MEMBRANE TRANSPORTER PROTEIN YJNA-RELATED"/>
    <property type="match status" value="1"/>
</dbReference>
<feature type="transmembrane region" description="Helical" evidence="6">
    <location>
        <begin position="220"/>
        <end position="238"/>
    </location>
</feature>
<evidence type="ECO:0000256" key="2">
    <source>
        <dbReference type="ARBA" id="ARBA00009142"/>
    </source>
</evidence>
<feature type="transmembrane region" description="Helical" evidence="6">
    <location>
        <begin position="188"/>
        <end position="208"/>
    </location>
</feature>
<comment type="subcellular location">
    <subcellularLocation>
        <location evidence="6">Cell membrane</location>
        <topology evidence="6">Multi-pass membrane protein</topology>
    </subcellularLocation>
    <subcellularLocation>
        <location evidence="1">Membrane</location>
        <topology evidence="1">Multi-pass membrane protein</topology>
    </subcellularLocation>
</comment>
<keyword evidence="4 6" id="KW-1133">Transmembrane helix</keyword>
<feature type="transmembrane region" description="Helical" evidence="6">
    <location>
        <begin position="113"/>
        <end position="137"/>
    </location>
</feature>
<dbReference type="KEGG" id="vpn:A21D_00564"/>